<protein>
    <submittedName>
        <fullName evidence="1">Uncharacterized protein</fullName>
    </submittedName>
</protein>
<dbReference type="Proteomes" id="UP000663829">
    <property type="component" value="Unassembled WGS sequence"/>
</dbReference>
<proteinExistence type="predicted"/>
<dbReference type="OrthoDB" id="10336224at2759"/>
<keyword evidence="3" id="KW-1185">Reference proteome</keyword>
<accession>A0A816G310</accession>
<comment type="caution">
    <text evidence="1">The sequence shown here is derived from an EMBL/GenBank/DDBJ whole genome shotgun (WGS) entry which is preliminary data.</text>
</comment>
<sequence>MIGDQLWGAVEGYSAARINHEHGIVRDDIEALHMGIPELGPRNAAIQILL</sequence>
<evidence type="ECO:0000313" key="3">
    <source>
        <dbReference type="Proteomes" id="UP000663829"/>
    </source>
</evidence>
<feature type="non-terminal residue" evidence="1">
    <location>
        <position position="50"/>
    </location>
</feature>
<name>A0A816G310_9BILA</name>
<organism evidence="1 3">
    <name type="scientific">Didymodactylos carnosus</name>
    <dbReference type="NCBI Taxonomy" id="1234261"/>
    <lineage>
        <taxon>Eukaryota</taxon>
        <taxon>Metazoa</taxon>
        <taxon>Spiralia</taxon>
        <taxon>Gnathifera</taxon>
        <taxon>Rotifera</taxon>
        <taxon>Eurotatoria</taxon>
        <taxon>Bdelloidea</taxon>
        <taxon>Philodinida</taxon>
        <taxon>Philodinidae</taxon>
        <taxon>Didymodactylos</taxon>
    </lineage>
</organism>
<dbReference type="EMBL" id="CAJOBC010137703">
    <property type="protein sequence ID" value="CAF4634672.1"/>
    <property type="molecule type" value="Genomic_DNA"/>
</dbReference>
<gene>
    <name evidence="1" type="ORF">GPM918_LOCUS46238</name>
    <name evidence="2" type="ORF">SRO942_LOCUS49961</name>
</gene>
<evidence type="ECO:0000313" key="2">
    <source>
        <dbReference type="EMBL" id="CAF4634672.1"/>
    </source>
</evidence>
<dbReference type="Proteomes" id="UP000681722">
    <property type="component" value="Unassembled WGS sequence"/>
</dbReference>
<dbReference type="EMBL" id="CAJNOQ010059604">
    <property type="protein sequence ID" value="CAF1668588.1"/>
    <property type="molecule type" value="Genomic_DNA"/>
</dbReference>
<reference evidence="1" key="1">
    <citation type="submission" date="2021-02" db="EMBL/GenBank/DDBJ databases">
        <authorList>
            <person name="Nowell W R."/>
        </authorList>
    </citation>
    <scope>NUCLEOTIDE SEQUENCE</scope>
</reference>
<dbReference type="AlphaFoldDB" id="A0A816G310"/>
<evidence type="ECO:0000313" key="1">
    <source>
        <dbReference type="EMBL" id="CAF1668588.1"/>
    </source>
</evidence>